<organism evidence="1 2">
    <name type="scientific">Bacillus phage Kirov</name>
    <dbReference type="NCBI Taxonomy" id="2783539"/>
    <lineage>
        <taxon>Viruses</taxon>
        <taxon>Duplodnaviria</taxon>
        <taxon>Heunggongvirae</taxon>
        <taxon>Uroviricota</taxon>
        <taxon>Caudoviricetes</taxon>
        <taxon>Andregratiavirinae</taxon>
        <taxon>Kirovvirus</taxon>
        <taxon>Kirovvirus kirov</taxon>
    </lineage>
</organism>
<proteinExistence type="predicted"/>
<dbReference type="Proteomes" id="UP000594029">
    <property type="component" value="Segment"/>
</dbReference>
<reference evidence="1 2" key="1">
    <citation type="submission" date="2020-10" db="EMBL/GenBank/DDBJ databases">
        <authorList>
            <person name="Kazantseva O.A."/>
            <person name="Piligrimova E.G."/>
            <person name="Shadrin A.M."/>
        </authorList>
    </citation>
    <scope>NUCLEOTIDE SEQUENCE [LARGE SCALE GENOMIC DNA]</scope>
</reference>
<evidence type="ECO:0000313" key="1">
    <source>
        <dbReference type="EMBL" id="QOV08443.1"/>
    </source>
</evidence>
<accession>A0A7U3NKL7</accession>
<name>A0A7U3NKL7_9CAUD</name>
<sequence>MEGVVYFNGYKDVNGWTVNHLTITIESFSQLDDVLKKVGLSVEDVMTIDFRK</sequence>
<gene>
    <name evidence="1" type="ORF">Kirov_244</name>
</gene>
<dbReference type="EMBL" id="MW084976">
    <property type="protein sequence ID" value="QOV08443.1"/>
    <property type="molecule type" value="Genomic_DNA"/>
</dbReference>
<protein>
    <submittedName>
        <fullName evidence="1">Uncharacterized protein</fullName>
    </submittedName>
</protein>
<keyword evidence="2" id="KW-1185">Reference proteome</keyword>
<evidence type="ECO:0000313" key="2">
    <source>
        <dbReference type="Proteomes" id="UP000594029"/>
    </source>
</evidence>